<gene>
    <name evidence="1" type="ORF">HPB51_012006</name>
</gene>
<dbReference type="AlphaFoldDB" id="A0A9J6F229"/>
<accession>A0A9J6F229</accession>
<evidence type="ECO:0000313" key="1">
    <source>
        <dbReference type="EMBL" id="KAH8040691.1"/>
    </source>
</evidence>
<reference evidence="1" key="2">
    <citation type="submission" date="2021-09" db="EMBL/GenBank/DDBJ databases">
        <authorList>
            <person name="Jia N."/>
            <person name="Wang J."/>
            <person name="Shi W."/>
            <person name="Du L."/>
            <person name="Sun Y."/>
            <person name="Zhan W."/>
            <person name="Jiang J."/>
            <person name="Wang Q."/>
            <person name="Zhang B."/>
            <person name="Ji P."/>
            <person name="Sakyi L.B."/>
            <person name="Cui X."/>
            <person name="Yuan T."/>
            <person name="Jiang B."/>
            <person name="Yang W."/>
            <person name="Lam T.T.-Y."/>
            <person name="Chang Q."/>
            <person name="Ding S."/>
            <person name="Wang X."/>
            <person name="Zhu J."/>
            <person name="Ruan X."/>
            <person name="Zhao L."/>
            <person name="Wei J."/>
            <person name="Que T."/>
            <person name="Du C."/>
            <person name="Cheng J."/>
            <person name="Dai P."/>
            <person name="Han X."/>
            <person name="Huang E."/>
            <person name="Gao Y."/>
            <person name="Liu J."/>
            <person name="Shao H."/>
            <person name="Ye R."/>
            <person name="Li L."/>
            <person name="Wei W."/>
            <person name="Wang X."/>
            <person name="Wang C."/>
            <person name="Huo Q."/>
            <person name="Li W."/>
            <person name="Guo W."/>
            <person name="Chen H."/>
            <person name="Chen S."/>
            <person name="Zhou L."/>
            <person name="Zhou L."/>
            <person name="Ni X."/>
            <person name="Tian J."/>
            <person name="Zhou Y."/>
            <person name="Sheng Y."/>
            <person name="Liu T."/>
            <person name="Pan Y."/>
            <person name="Xia L."/>
            <person name="Li J."/>
            <person name="Zhao F."/>
            <person name="Cao W."/>
        </authorList>
    </citation>
    <scope>NUCLEOTIDE SEQUENCE</scope>
    <source>
        <strain evidence="1">Rmic-2018</strain>
        <tissue evidence="1">Larvae</tissue>
    </source>
</reference>
<dbReference type="EMBL" id="JABSTU010000001">
    <property type="protein sequence ID" value="KAH8040691.1"/>
    <property type="molecule type" value="Genomic_DNA"/>
</dbReference>
<protein>
    <submittedName>
        <fullName evidence="1">Uncharacterized protein</fullName>
    </submittedName>
</protein>
<sequence>MVSYQDSAFSSAWLFQPQIEPLTAIIQCQGRLFLKTAKAVAGKTFGVAARHARPTSSRAIRHESDNGAHVSLFERAERRRRLRVPAAAHEGCRQKAAVPTVLGLRSIRPLYQPRRTAAAAANFNTRKTKEAENILEVLDVRVMPHQQTRDAVFEKITFLGAKLLRAWAVRPL</sequence>
<comment type="caution">
    <text evidence="1">The sequence shown here is derived from an EMBL/GenBank/DDBJ whole genome shotgun (WGS) entry which is preliminary data.</text>
</comment>
<keyword evidence="2" id="KW-1185">Reference proteome</keyword>
<name>A0A9J6F229_RHIMP</name>
<organism evidence="1 2">
    <name type="scientific">Rhipicephalus microplus</name>
    <name type="common">Cattle tick</name>
    <name type="synonym">Boophilus microplus</name>
    <dbReference type="NCBI Taxonomy" id="6941"/>
    <lineage>
        <taxon>Eukaryota</taxon>
        <taxon>Metazoa</taxon>
        <taxon>Ecdysozoa</taxon>
        <taxon>Arthropoda</taxon>
        <taxon>Chelicerata</taxon>
        <taxon>Arachnida</taxon>
        <taxon>Acari</taxon>
        <taxon>Parasitiformes</taxon>
        <taxon>Ixodida</taxon>
        <taxon>Ixodoidea</taxon>
        <taxon>Ixodidae</taxon>
        <taxon>Rhipicephalinae</taxon>
        <taxon>Rhipicephalus</taxon>
        <taxon>Boophilus</taxon>
    </lineage>
</organism>
<reference evidence="1" key="1">
    <citation type="journal article" date="2020" name="Cell">
        <title>Large-Scale Comparative Analyses of Tick Genomes Elucidate Their Genetic Diversity and Vector Capacities.</title>
        <authorList>
            <consortium name="Tick Genome and Microbiome Consortium (TIGMIC)"/>
            <person name="Jia N."/>
            <person name="Wang J."/>
            <person name="Shi W."/>
            <person name="Du L."/>
            <person name="Sun Y."/>
            <person name="Zhan W."/>
            <person name="Jiang J.F."/>
            <person name="Wang Q."/>
            <person name="Zhang B."/>
            <person name="Ji P."/>
            <person name="Bell-Sakyi L."/>
            <person name="Cui X.M."/>
            <person name="Yuan T.T."/>
            <person name="Jiang B.G."/>
            <person name="Yang W.F."/>
            <person name="Lam T.T."/>
            <person name="Chang Q.C."/>
            <person name="Ding S.J."/>
            <person name="Wang X.J."/>
            <person name="Zhu J.G."/>
            <person name="Ruan X.D."/>
            <person name="Zhao L."/>
            <person name="Wei J.T."/>
            <person name="Ye R.Z."/>
            <person name="Que T.C."/>
            <person name="Du C.H."/>
            <person name="Zhou Y.H."/>
            <person name="Cheng J.X."/>
            <person name="Dai P.F."/>
            <person name="Guo W.B."/>
            <person name="Han X.H."/>
            <person name="Huang E.J."/>
            <person name="Li L.F."/>
            <person name="Wei W."/>
            <person name="Gao Y.C."/>
            <person name="Liu J.Z."/>
            <person name="Shao H.Z."/>
            <person name="Wang X."/>
            <person name="Wang C.C."/>
            <person name="Yang T.C."/>
            <person name="Huo Q.B."/>
            <person name="Li W."/>
            <person name="Chen H.Y."/>
            <person name="Chen S.E."/>
            <person name="Zhou L.G."/>
            <person name="Ni X.B."/>
            <person name="Tian J.H."/>
            <person name="Sheng Y."/>
            <person name="Liu T."/>
            <person name="Pan Y.S."/>
            <person name="Xia L.Y."/>
            <person name="Li J."/>
            <person name="Zhao F."/>
            <person name="Cao W.C."/>
        </authorList>
    </citation>
    <scope>NUCLEOTIDE SEQUENCE</scope>
    <source>
        <strain evidence="1">Rmic-2018</strain>
    </source>
</reference>
<proteinExistence type="predicted"/>
<evidence type="ECO:0000313" key="2">
    <source>
        <dbReference type="Proteomes" id="UP000821866"/>
    </source>
</evidence>
<dbReference type="Proteomes" id="UP000821866">
    <property type="component" value="Chromosome 1"/>
</dbReference>